<dbReference type="Proteomes" id="UP001152604">
    <property type="component" value="Unassembled WGS sequence"/>
</dbReference>
<protein>
    <recommendedName>
        <fullName evidence="4">Nucleoside-diphosphate kinase</fullName>
    </recommendedName>
</protein>
<accession>A0ABM9DVT2</accession>
<reference evidence="2" key="1">
    <citation type="submission" date="2022-03" db="EMBL/GenBank/DDBJ databases">
        <authorList>
            <person name="Brunel B."/>
        </authorList>
    </citation>
    <scope>NUCLEOTIDE SEQUENCE</scope>
    <source>
        <strain evidence="2">STM4922sample</strain>
    </source>
</reference>
<comment type="caution">
    <text evidence="2">The sequence shown here is derived from an EMBL/GenBank/DDBJ whole genome shotgun (WGS) entry which is preliminary data.</text>
</comment>
<dbReference type="Gene3D" id="3.10.50.30">
    <property type="entry name" value="Transcription elongation factor, GreA/GreB, C-terminal domain"/>
    <property type="match status" value="1"/>
</dbReference>
<dbReference type="RefSeq" id="WP_254025606.1">
    <property type="nucleotide sequence ID" value="NZ_CAKXZS010000019.1"/>
</dbReference>
<feature type="region of interest" description="Disordered" evidence="1">
    <location>
        <begin position="158"/>
        <end position="179"/>
    </location>
</feature>
<keyword evidence="3" id="KW-1185">Reference proteome</keyword>
<evidence type="ECO:0000313" key="3">
    <source>
        <dbReference type="Proteomes" id="UP001152604"/>
    </source>
</evidence>
<sequence length="179" mass="19811">MSTETCILTTKDLTILEVMRERCLGRDDPLAPILKRKIESALVVLRDDVPVDVATLSSRVTFRVDGRDPDTRILSHDRMNGAAGLFLPITTPRALALLGLTAGQDFLLPDHEGREERVLLQKVQYQPEAARREREALANFSAPAQREPSLKLIRGAIHDQPRLERIGPDGFDDPGPSAA</sequence>
<dbReference type="InterPro" id="IPR036953">
    <property type="entry name" value="GreA/GreB_C_sf"/>
</dbReference>
<evidence type="ECO:0000313" key="2">
    <source>
        <dbReference type="EMBL" id="CAH2400802.1"/>
    </source>
</evidence>
<proteinExistence type="predicted"/>
<evidence type="ECO:0008006" key="4">
    <source>
        <dbReference type="Google" id="ProtNLM"/>
    </source>
</evidence>
<gene>
    <name evidence="2" type="ORF">MES4922_260094</name>
</gene>
<dbReference type="EMBL" id="CAKXZS010000019">
    <property type="protein sequence ID" value="CAH2400802.1"/>
    <property type="molecule type" value="Genomic_DNA"/>
</dbReference>
<name>A0ABM9DVT2_9HYPH</name>
<feature type="compositionally biased region" description="Basic and acidic residues" evidence="1">
    <location>
        <begin position="158"/>
        <end position="167"/>
    </location>
</feature>
<organism evidence="2 3">
    <name type="scientific">Mesorhizobium ventifaucium</name>
    <dbReference type="NCBI Taxonomy" id="666020"/>
    <lineage>
        <taxon>Bacteria</taxon>
        <taxon>Pseudomonadati</taxon>
        <taxon>Pseudomonadota</taxon>
        <taxon>Alphaproteobacteria</taxon>
        <taxon>Hyphomicrobiales</taxon>
        <taxon>Phyllobacteriaceae</taxon>
        <taxon>Mesorhizobium</taxon>
    </lineage>
</organism>
<evidence type="ECO:0000256" key="1">
    <source>
        <dbReference type="SAM" id="MobiDB-lite"/>
    </source>
</evidence>